<dbReference type="EMBL" id="QJTK01000003">
    <property type="protein sequence ID" value="PYF11028.1"/>
    <property type="molecule type" value="Genomic_DNA"/>
</dbReference>
<evidence type="ECO:0000256" key="1">
    <source>
        <dbReference type="SAM" id="Phobius"/>
    </source>
</evidence>
<dbReference type="Proteomes" id="UP000247727">
    <property type="component" value="Unassembled WGS sequence"/>
</dbReference>
<gene>
    <name evidence="2" type="ORF">C8J30_103123</name>
</gene>
<sequence length="170" mass="17973">MNDLFNKYATPFITGLFLISLVSGVALFFHVGQATFREMHEILSMVLILPFVLHVWKNWRSVTNYVKRAPMWIALVVSLVISIPFAIPSGEGRSGPPQFALAMQVMNAKIADVAPVFGTDGATLAAKLTEAGLTVTGPEETLAAVGTASAQSTEAVAEALLTATAPAAAQ</sequence>
<feature type="transmembrane region" description="Helical" evidence="1">
    <location>
        <begin position="12"/>
        <end position="30"/>
    </location>
</feature>
<accession>A0A318U525</accession>
<evidence type="ECO:0000313" key="2">
    <source>
        <dbReference type="EMBL" id="PYF11028.1"/>
    </source>
</evidence>
<dbReference type="AlphaFoldDB" id="A0A318U525"/>
<name>A0A318U525_9RHOB</name>
<keyword evidence="1" id="KW-1133">Transmembrane helix</keyword>
<keyword evidence="1" id="KW-0472">Membrane</keyword>
<comment type="caution">
    <text evidence="2">The sequence shown here is derived from an EMBL/GenBank/DDBJ whole genome shotgun (WGS) entry which is preliminary data.</text>
</comment>
<reference evidence="2 3" key="1">
    <citation type="submission" date="2018-06" db="EMBL/GenBank/DDBJ databases">
        <title>Genomic Encyclopedia of Type Strains, Phase III (KMG-III): the genomes of soil and plant-associated and newly described type strains.</title>
        <authorList>
            <person name="Whitman W."/>
        </authorList>
    </citation>
    <scope>NUCLEOTIDE SEQUENCE [LARGE SCALE GENOMIC DNA]</scope>
    <source>
        <strain evidence="2 3">JA737</strain>
    </source>
</reference>
<protein>
    <submittedName>
        <fullName evidence="2">Uncharacterized protein DUF4405</fullName>
    </submittedName>
</protein>
<dbReference type="RefSeq" id="WP_110804818.1">
    <property type="nucleotide sequence ID" value="NZ_QJTK01000003.1"/>
</dbReference>
<keyword evidence="1" id="KW-0812">Transmembrane</keyword>
<dbReference type="OrthoDB" id="5339490at2"/>
<organism evidence="2 3">
    <name type="scientific">Rhodobacter viridis</name>
    <dbReference type="NCBI Taxonomy" id="1054202"/>
    <lineage>
        <taxon>Bacteria</taxon>
        <taxon>Pseudomonadati</taxon>
        <taxon>Pseudomonadota</taxon>
        <taxon>Alphaproteobacteria</taxon>
        <taxon>Rhodobacterales</taxon>
        <taxon>Rhodobacter group</taxon>
        <taxon>Rhodobacter</taxon>
    </lineage>
</organism>
<feature type="transmembrane region" description="Helical" evidence="1">
    <location>
        <begin position="42"/>
        <end position="59"/>
    </location>
</feature>
<evidence type="ECO:0000313" key="3">
    <source>
        <dbReference type="Proteomes" id="UP000247727"/>
    </source>
</evidence>
<proteinExistence type="predicted"/>
<keyword evidence="3" id="KW-1185">Reference proteome</keyword>
<feature type="transmembrane region" description="Helical" evidence="1">
    <location>
        <begin position="71"/>
        <end position="87"/>
    </location>
</feature>